<dbReference type="EC" id="5.1.1.3" evidence="2 7"/>
<comment type="similarity">
    <text evidence="7">Belongs to the aspartate/glutamate racemases family.</text>
</comment>
<evidence type="ECO:0000256" key="5">
    <source>
        <dbReference type="ARBA" id="ARBA00023235"/>
    </source>
</evidence>
<keyword evidence="6 7" id="KW-0961">Cell wall biogenesis/degradation</keyword>
<dbReference type="Gene3D" id="3.40.50.1860">
    <property type="match status" value="2"/>
</dbReference>
<sequence>MDNRPIGVFDSGVGAFSVLEQLVKIMPNENYVFFGDSGHNPYGQKTKQQLQTLCEVIAEFLIKHDVKIIVIACNTATVASLEYLQGKFKDIDIIGVIEGGAKDAIKVTKNAKIGVCATCFTANSHAYKDKIEQFAKDKNIEVFEEGSIDLAHTIESGFDKEKDAHIIEEFVGRFDGKDIDTLILGCTHYPMIADVFKKYYDGNLVDPGLSTAKTAMDILTKKAMLTNSSVHGSIKYFVTSTVKSFIEVAKNLVDFELTDIHHVDIEKELAEKSNK</sequence>
<dbReference type="InterPro" id="IPR004391">
    <property type="entry name" value="Glu_race"/>
</dbReference>
<dbReference type="Proteomes" id="UP000093352">
    <property type="component" value="Unassembled WGS sequence"/>
</dbReference>
<dbReference type="PROSITE" id="PS00924">
    <property type="entry name" value="ASP_GLU_RACEMASE_2"/>
    <property type="match status" value="1"/>
</dbReference>
<evidence type="ECO:0000256" key="6">
    <source>
        <dbReference type="ARBA" id="ARBA00023316"/>
    </source>
</evidence>
<dbReference type="GO" id="GO:0008360">
    <property type="term" value="P:regulation of cell shape"/>
    <property type="evidence" value="ECO:0007669"/>
    <property type="project" value="UniProtKB-KW"/>
</dbReference>
<dbReference type="GO" id="GO:0009252">
    <property type="term" value="P:peptidoglycan biosynthetic process"/>
    <property type="evidence" value="ECO:0007669"/>
    <property type="project" value="UniProtKB-UniRule"/>
</dbReference>
<feature type="binding site" evidence="7">
    <location>
        <begin position="187"/>
        <end position="188"/>
    </location>
    <ligand>
        <name>substrate</name>
    </ligand>
</feature>
<name>A0A371IK61_9FIRM</name>
<organism evidence="8 9">
    <name type="scientific">Criibacterium bergeronii</name>
    <dbReference type="NCBI Taxonomy" id="1871336"/>
    <lineage>
        <taxon>Bacteria</taxon>
        <taxon>Bacillati</taxon>
        <taxon>Bacillota</taxon>
        <taxon>Clostridia</taxon>
        <taxon>Peptostreptococcales</taxon>
        <taxon>Filifactoraceae</taxon>
        <taxon>Criibacterium</taxon>
    </lineage>
</organism>
<comment type="catalytic activity">
    <reaction evidence="1 7">
        <text>L-glutamate = D-glutamate</text>
        <dbReference type="Rhea" id="RHEA:12813"/>
        <dbReference type="ChEBI" id="CHEBI:29985"/>
        <dbReference type="ChEBI" id="CHEBI:29986"/>
        <dbReference type="EC" id="5.1.1.3"/>
    </reaction>
</comment>
<dbReference type="InterPro" id="IPR033134">
    <property type="entry name" value="Asp/Glu_racemase_AS_2"/>
</dbReference>
<feature type="binding site" evidence="7">
    <location>
        <begin position="74"/>
        <end position="75"/>
    </location>
    <ligand>
        <name>substrate</name>
    </ligand>
</feature>
<dbReference type="RefSeq" id="WP_068913855.1">
    <property type="nucleotide sequence ID" value="NZ_MBEW02000018.1"/>
</dbReference>
<keyword evidence="5 7" id="KW-0413">Isomerase</keyword>
<dbReference type="PANTHER" id="PTHR21198">
    <property type="entry name" value="GLUTAMATE RACEMASE"/>
    <property type="match status" value="1"/>
</dbReference>
<dbReference type="InterPro" id="IPR015942">
    <property type="entry name" value="Asp/Glu/hydantoin_racemase"/>
</dbReference>
<dbReference type="STRING" id="1871336.BBG48_04370"/>
<dbReference type="NCBIfam" id="TIGR00067">
    <property type="entry name" value="glut_race"/>
    <property type="match status" value="1"/>
</dbReference>
<keyword evidence="3 7" id="KW-0133">Cell shape</keyword>
<dbReference type="PROSITE" id="PS00923">
    <property type="entry name" value="ASP_GLU_RACEMASE_1"/>
    <property type="match status" value="1"/>
</dbReference>
<keyword evidence="9" id="KW-1185">Reference proteome</keyword>
<evidence type="ECO:0000313" key="9">
    <source>
        <dbReference type="Proteomes" id="UP000093352"/>
    </source>
</evidence>
<proteinExistence type="inferred from homology"/>
<dbReference type="PANTHER" id="PTHR21198:SF2">
    <property type="entry name" value="GLUTAMATE RACEMASE"/>
    <property type="match status" value="1"/>
</dbReference>
<dbReference type="InterPro" id="IPR018187">
    <property type="entry name" value="Asp/Glu_racemase_AS_1"/>
</dbReference>
<feature type="binding site" evidence="7">
    <location>
        <begin position="42"/>
        <end position="43"/>
    </location>
    <ligand>
        <name>substrate</name>
    </ligand>
</feature>
<dbReference type="InterPro" id="IPR001920">
    <property type="entry name" value="Asp/Glu_race"/>
</dbReference>
<reference evidence="8 9" key="1">
    <citation type="journal article" date="2016" name="Genome Announc.">
        <title>Draft Genome Sequence of Criibacterium bergeronii gen. nov., sp. nov., Strain CCRI-22567T, Isolated from a Vaginal Sample from a Woman with Bacterial Vaginosis.</title>
        <authorList>
            <person name="Maheux A.F."/>
            <person name="Berube E."/>
            <person name="Boudreau D.K."/>
            <person name="Raymond F."/>
            <person name="Corbeil J."/>
            <person name="Roy P.H."/>
            <person name="Boissinot M."/>
            <person name="Omar R.F."/>
        </authorList>
    </citation>
    <scope>NUCLEOTIDE SEQUENCE [LARGE SCALE GENOMIC DNA]</scope>
    <source>
        <strain evidence="8 9">CCRI-22567</strain>
    </source>
</reference>
<dbReference type="SUPFAM" id="SSF53681">
    <property type="entry name" value="Aspartate/glutamate racemase"/>
    <property type="match status" value="2"/>
</dbReference>
<protein>
    <recommendedName>
        <fullName evidence="2 7">Glutamate racemase</fullName>
        <ecNumber evidence="2 7">5.1.1.3</ecNumber>
    </recommendedName>
</protein>
<keyword evidence="4 7" id="KW-0573">Peptidoglycan synthesis</keyword>
<dbReference type="EMBL" id="MBEW02000018">
    <property type="protein sequence ID" value="RDY20878.1"/>
    <property type="molecule type" value="Genomic_DNA"/>
</dbReference>
<evidence type="ECO:0000256" key="3">
    <source>
        <dbReference type="ARBA" id="ARBA00022960"/>
    </source>
</evidence>
<dbReference type="GO" id="GO:0008881">
    <property type="term" value="F:glutamate racemase activity"/>
    <property type="evidence" value="ECO:0007669"/>
    <property type="project" value="UniProtKB-UniRule"/>
</dbReference>
<feature type="active site" description="Proton donor/acceptor" evidence="7">
    <location>
        <position position="73"/>
    </location>
</feature>
<dbReference type="HAMAP" id="MF_00258">
    <property type="entry name" value="Glu_racemase"/>
    <property type="match status" value="1"/>
</dbReference>
<comment type="caution">
    <text evidence="8">The sequence shown here is derived from an EMBL/GenBank/DDBJ whole genome shotgun (WGS) entry which is preliminary data.</text>
</comment>
<comment type="function">
    <text evidence="7">Provides the (R)-glutamate required for cell wall biosynthesis.</text>
</comment>
<evidence type="ECO:0000256" key="1">
    <source>
        <dbReference type="ARBA" id="ARBA00001602"/>
    </source>
</evidence>
<comment type="pathway">
    <text evidence="7">Cell wall biogenesis; peptidoglycan biosynthesis.</text>
</comment>
<gene>
    <name evidence="7 8" type="primary">murI</name>
    <name evidence="8" type="ORF">BBG48_007785</name>
</gene>
<evidence type="ECO:0000256" key="7">
    <source>
        <dbReference type="HAMAP-Rule" id="MF_00258"/>
    </source>
</evidence>
<dbReference type="Pfam" id="PF01177">
    <property type="entry name" value="Asp_Glu_race"/>
    <property type="match status" value="1"/>
</dbReference>
<evidence type="ECO:0000256" key="4">
    <source>
        <dbReference type="ARBA" id="ARBA00022984"/>
    </source>
</evidence>
<accession>A0A371IK61</accession>
<feature type="binding site" evidence="7">
    <location>
        <begin position="10"/>
        <end position="11"/>
    </location>
    <ligand>
        <name>substrate</name>
    </ligand>
</feature>
<feature type="active site" description="Proton donor/acceptor" evidence="7">
    <location>
        <position position="186"/>
    </location>
</feature>
<evidence type="ECO:0000256" key="2">
    <source>
        <dbReference type="ARBA" id="ARBA00013090"/>
    </source>
</evidence>
<dbReference type="GO" id="GO:0071555">
    <property type="term" value="P:cell wall organization"/>
    <property type="evidence" value="ECO:0007669"/>
    <property type="project" value="UniProtKB-KW"/>
</dbReference>
<dbReference type="UniPathway" id="UPA00219"/>
<evidence type="ECO:0000313" key="8">
    <source>
        <dbReference type="EMBL" id="RDY20878.1"/>
    </source>
</evidence>
<dbReference type="AlphaFoldDB" id="A0A371IK61"/>